<dbReference type="PANTHER" id="PTHR43158">
    <property type="entry name" value="SKFA PEPTIDE EXPORT ATP-BINDING PROTEIN SKFE"/>
    <property type="match status" value="1"/>
</dbReference>
<evidence type="ECO:0000259" key="3">
    <source>
        <dbReference type="PROSITE" id="PS50893"/>
    </source>
</evidence>
<dbReference type="PROSITE" id="PS50893">
    <property type="entry name" value="ABC_TRANSPORTER_2"/>
    <property type="match status" value="1"/>
</dbReference>
<dbReference type="SUPFAM" id="SSF52540">
    <property type="entry name" value="P-loop containing nucleoside triphosphate hydrolases"/>
    <property type="match status" value="1"/>
</dbReference>
<dbReference type="CDD" id="cd03230">
    <property type="entry name" value="ABC_DR_subfamily_A"/>
    <property type="match status" value="1"/>
</dbReference>
<dbReference type="Gene3D" id="3.40.50.300">
    <property type="entry name" value="P-loop containing nucleotide triphosphate hydrolases"/>
    <property type="match status" value="1"/>
</dbReference>
<sequence>MIAIKNLHFHYLRNYKPVIDQLSTTFYPGQIYGLLGLNGVGKTTLLKLIAGITFPKKGEIRVFDKIPSEREVGFLSDLYFFEDEVQLPSWPLQKWLKVYSSIYTNFDQILFEDLLSQFSIDPDMHISNLSYGQKKKLNIAFGIATRSRILLMDEPANGLDIPSKSQLRRVLAKHTSQDSVVIISTHQIRDIHPLIDHLLILKDHRLVIDQSIEQLSKLFKVTTAPQEHDTIIYTEENMYGRKYVVKMQENLDENLFDIELFFNAVITNLDTTTISDHINTKTYESI</sequence>
<dbReference type="InterPro" id="IPR003439">
    <property type="entry name" value="ABC_transporter-like_ATP-bd"/>
</dbReference>
<dbReference type="InterPro" id="IPR003593">
    <property type="entry name" value="AAA+_ATPase"/>
</dbReference>
<dbReference type="PANTHER" id="PTHR43158:SF1">
    <property type="entry name" value="ABC TRANSPORTER, ATP-BINDING PROTEIN"/>
    <property type="match status" value="1"/>
</dbReference>
<keyword evidence="1" id="KW-0547">Nucleotide-binding</keyword>
<dbReference type="Proteomes" id="UP000625283">
    <property type="component" value="Unassembled WGS sequence"/>
</dbReference>
<accession>A0ABS1R900</accession>
<feature type="domain" description="ABC transporter" evidence="3">
    <location>
        <begin position="2"/>
        <end position="228"/>
    </location>
</feature>
<reference evidence="4 5" key="1">
    <citation type="submission" date="2021-01" db="EMBL/GenBank/DDBJ databases">
        <title>C459-1 draft genome sequence.</title>
        <authorList>
            <person name="Zhang X.-F."/>
        </authorList>
    </citation>
    <scope>NUCLEOTIDE SEQUENCE [LARGE SCALE GENOMIC DNA]</scope>
    <source>
        <strain evidence="5">C459-1</strain>
    </source>
</reference>
<evidence type="ECO:0000313" key="4">
    <source>
        <dbReference type="EMBL" id="MBL1411181.1"/>
    </source>
</evidence>
<dbReference type="InterPro" id="IPR027417">
    <property type="entry name" value="P-loop_NTPase"/>
</dbReference>
<evidence type="ECO:0000256" key="1">
    <source>
        <dbReference type="ARBA" id="ARBA00022741"/>
    </source>
</evidence>
<protein>
    <submittedName>
        <fullName evidence="4">ABC transporter ATP-binding protein</fullName>
    </submittedName>
</protein>
<dbReference type="Pfam" id="PF00005">
    <property type="entry name" value="ABC_tran"/>
    <property type="match status" value="1"/>
</dbReference>
<evidence type="ECO:0000313" key="5">
    <source>
        <dbReference type="Proteomes" id="UP000625283"/>
    </source>
</evidence>
<proteinExistence type="predicted"/>
<dbReference type="GO" id="GO:0005524">
    <property type="term" value="F:ATP binding"/>
    <property type="evidence" value="ECO:0007669"/>
    <property type="project" value="UniProtKB-KW"/>
</dbReference>
<name>A0ABS1R900_9SPHI</name>
<dbReference type="RefSeq" id="WP_202104910.1">
    <property type="nucleotide sequence ID" value="NZ_JAERTY010000013.1"/>
</dbReference>
<evidence type="ECO:0000256" key="2">
    <source>
        <dbReference type="ARBA" id="ARBA00022840"/>
    </source>
</evidence>
<gene>
    <name evidence="4" type="ORF">JKG61_20665</name>
</gene>
<keyword evidence="5" id="KW-1185">Reference proteome</keyword>
<dbReference type="EMBL" id="JAERTY010000013">
    <property type="protein sequence ID" value="MBL1411181.1"/>
    <property type="molecule type" value="Genomic_DNA"/>
</dbReference>
<dbReference type="SMART" id="SM00382">
    <property type="entry name" value="AAA"/>
    <property type="match status" value="1"/>
</dbReference>
<comment type="caution">
    <text evidence="4">The sequence shown here is derived from an EMBL/GenBank/DDBJ whole genome shotgun (WGS) entry which is preliminary data.</text>
</comment>
<keyword evidence="2 4" id="KW-0067">ATP-binding</keyword>
<organism evidence="4 5">
    <name type="scientific">Sphingobacterium faecale</name>
    <dbReference type="NCBI Taxonomy" id="2803775"/>
    <lineage>
        <taxon>Bacteria</taxon>
        <taxon>Pseudomonadati</taxon>
        <taxon>Bacteroidota</taxon>
        <taxon>Sphingobacteriia</taxon>
        <taxon>Sphingobacteriales</taxon>
        <taxon>Sphingobacteriaceae</taxon>
        <taxon>Sphingobacterium</taxon>
    </lineage>
</organism>